<name>A0AA40FEF8_9HYME</name>
<proteinExistence type="predicted"/>
<reference evidence="2" key="1">
    <citation type="submission" date="2021-10" db="EMBL/GenBank/DDBJ databases">
        <title>Melipona bicolor Genome sequencing and assembly.</title>
        <authorList>
            <person name="Araujo N.S."/>
            <person name="Arias M.C."/>
        </authorList>
    </citation>
    <scope>NUCLEOTIDE SEQUENCE</scope>
    <source>
        <strain evidence="2">USP_2M_L1-L4_2017</strain>
        <tissue evidence="2">Whole body</tissue>
    </source>
</reference>
<evidence type="ECO:0000256" key="1">
    <source>
        <dbReference type="SAM" id="MobiDB-lite"/>
    </source>
</evidence>
<evidence type="ECO:0000313" key="2">
    <source>
        <dbReference type="EMBL" id="KAK1117507.1"/>
    </source>
</evidence>
<gene>
    <name evidence="2" type="ORF">K0M31_016540</name>
</gene>
<dbReference type="Proteomes" id="UP001177670">
    <property type="component" value="Unassembled WGS sequence"/>
</dbReference>
<dbReference type="AlphaFoldDB" id="A0AA40FEF8"/>
<dbReference type="EMBL" id="JAHYIQ010000050">
    <property type="protein sequence ID" value="KAK1117507.1"/>
    <property type="molecule type" value="Genomic_DNA"/>
</dbReference>
<keyword evidence="3" id="KW-1185">Reference proteome</keyword>
<feature type="compositionally biased region" description="Basic and acidic residues" evidence="1">
    <location>
        <begin position="90"/>
        <end position="100"/>
    </location>
</feature>
<feature type="compositionally biased region" description="Polar residues" evidence="1">
    <location>
        <begin position="78"/>
        <end position="89"/>
    </location>
</feature>
<evidence type="ECO:0000313" key="3">
    <source>
        <dbReference type="Proteomes" id="UP001177670"/>
    </source>
</evidence>
<sequence length="100" mass="11427">MRSHSSRRKLHVELRSVHDESLIQLYSTHGPVVYFRARCFPRLINNCHGDTLAAAYAIESTKRGKCMNAVIPNLSRSKTISKNTGNTQWQEKKREVSPNC</sequence>
<comment type="caution">
    <text evidence="2">The sequence shown here is derived from an EMBL/GenBank/DDBJ whole genome shotgun (WGS) entry which is preliminary data.</text>
</comment>
<accession>A0AA40FEF8</accession>
<organism evidence="2 3">
    <name type="scientific">Melipona bicolor</name>
    <dbReference type="NCBI Taxonomy" id="60889"/>
    <lineage>
        <taxon>Eukaryota</taxon>
        <taxon>Metazoa</taxon>
        <taxon>Ecdysozoa</taxon>
        <taxon>Arthropoda</taxon>
        <taxon>Hexapoda</taxon>
        <taxon>Insecta</taxon>
        <taxon>Pterygota</taxon>
        <taxon>Neoptera</taxon>
        <taxon>Endopterygota</taxon>
        <taxon>Hymenoptera</taxon>
        <taxon>Apocrita</taxon>
        <taxon>Aculeata</taxon>
        <taxon>Apoidea</taxon>
        <taxon>Anthophila</taxon>
        <taxon>Apidae</taxon>
        <taxon>Melipona</taxon>
    </lineage>
</organism>
<feature type="region of interest" description="Disordered" evidence="1">
    <location>
        <begin position="78"/>
        <end position="100"/>
    </location>
</feature>
<protein>
    <submittedName>
        <fullName evidence="2">Uncharacterized protein</fullName>
    </submittedName>
</protein>